<evidence type="ECO:0000313" key="1">
    <source>
        <dbReference type="EMBL" id="JAD80434.1"/>
    </source>
</evidence>
<name>A0A0A9CVQ7_ARUDO</name>
<dbReference type="EMBL" id="GBRH01217461">
    <property type="protein sequence ID" value="JAD80434.1"/>
    <property type="molecule type" value="Transcribed_RNA"/>
</dbReference>
<accession>A0A0A9CVQ7</accession>
<dbReference type="AlphaFoldDB" id="A0A0A9CVQ7"/>
<protein>
    <submittedName>
        <fullName evidence="1">Uncharacterized protein</fullName>
    </submittedName>
</protein>
<reference evidence="1" key="2">
    <citation type="journal article" date="2015" name="Data Brief">
        <title>Shoot transcriptome of the giant reed, Arundo donax.</title>
        <authorList>
            <person name="Barrero R.A."/>
            <person name="Guerrero F.D."/>
            <person name="Moolhuijzen P."/>
            <person name="Goolsby J.A."/>
            <person name="Tidwell J."/>
            <person name="Bellgard S.E."/>
            <person name="Bellgard M.I."/>
        </authorList>
    </citation>
    <scope>NUCLEOTIDE SEQUENCE</scope>
    <source>
        <tissue evidence="1">Shoot tissue taken approximately 20 cm above the soil surface</tissue>
    </source>
</reference>
<proteinExistence type="predicted"/>
<sequence length="67" mass="7230">MLRFSSHFAATNLLLARSRSSAPPRAWSRASRPLHPVPLSSPLLQLQAACVSCCCFLGKEFLSTVSG</sequence>
<organism evidence="1">
    <name type="scientific">Arundo donax</name>
    <name type="common">Giant reed</name>
    <name type="synonym">Donax arundinaceus</name>
    <dbReference type="NCBI Taxonomy" id="35708"/>
    <lineage>
        <taxon>Eukaryota</taxon>
        <taxon>Viridiplantae</taxon>
        <taxon>Streptophyta</taxon>
        <taxon>Embryophyta</taxon>
        <taxon>Tracheophyta</taxon>
        <taxon>Spermatophyta</taxon>
        <taxon>Magnoliopsida</taxon>
        <taxon>Liliopsida</taxon>
        <taxon>Poales</taxon>
        <taxon>Poaceae</taxon>
        <taxon>PACMAD clade</taxon>
        <taxon>Arundinoideae</taxon>
        <taxon>Arundineae</taxon>
        <taxon>Arundo</taxon>
    </lineage>
</organism>
<reference evidence="1" key="1">
    <citation type="submission" date="2014-09" db="EMBL/GenBank/DDBJ databases">
        <authorList>
            <person name="Magalhaes I.L.F."/>
            <person name="Oliveira U."/>
            <person name="Santos F.R."/>
            <person name="Vidigal T.H.D.A."/>
            <person name="Brescovit A.D."/>
            <person name="Santos A.J."/>
        </authorList>
    </citation>
    <scope>NUCLEOTIDE SEQUENCE</scope>
    <source>
        <tissue evidence="1">Shoot tissue taken approximately 20 cm above the soil surface</tissue>
    </source>
</reference>